<dbReference type="EMBL" id="BSTI01000046">
    <property type="protein sequence ID" value="GLY71710.1"/>
    <property type="molecule type" value="Genomic_DNA"/>
</dbReference>
<keyword evidence="3" id="KW-1185">Reference proteome</keyword>
<dbReference type="AlphaFoldDB" id="A0A9W6RD25"/>
<protein>
    <recommendedName>
        <fullName evidence="4">Secreted protein</fullName>
    </recommendedName>
</protein>
<accession>A0A9W6RD25</accession>
<organism evidence="2 3">
    <name type="scientific">Amycolatopsis taiwanensis</name>
    <dbReference type="NCBI Taxonomy" id="342230"/>
    <lineage>
        <taxon>Bacteria</taxon>
        <taxon>Bacillati</taxon>
        <taxon>Actinomycetota</taxon>
        <taxon>Actinomycetes</taxon>
        <taxon>Pseudonocardiales</taxon>
        <taxon>Pseudonocardiaceae</taxon>
        <taxon>Amycolatopsis</taxon>
    </lineage>
</organism>
<dbReference type="RefSeq" id="WP_285491620.1">
    <property type="nucleotide sequence ID" value="NZ_BSTI01000046.1"/>
</dbReference>
<proteinExistence type="predicted"/>
<feature type="signal peptide" evidence="1">
    <location>
        <begin position="1"/>
        <end position="25"/>
    </location>
</feature>
<evidence type="ECO:0000313" key="3">
    <source>
        <dbReference type="Proteomes" id="UP001165136"/>
    </source>
</evidence>
<keyword evidence="1" id="KW-0732">Signal</keyword>
<gene>
    <name evidence="2" type="ORF">Atai01_83290</name>
</gene>
<dbReference type="Proteomes" id="UP001165136">
    <property type="component" value="Unassembled WGS sequence"/>
</dbReference>
<name>A0A9W6RD25_9PSEU</name>
<reference evidence="2" key="1">
    <citation type="submission" date="2023-03" db="EMBL/GenBank/DDBJ databases">
        <title>Amycolatopsis taiwanensis NBRC 103393.</title>
        <authorList>
            <person name="Ichikawa N."/>
            <person name="Sato H."/>
            <person name="Tonouchi N."/>
        </authorList>
    </citation>
    <scope>NUCLEOTIDE SEQUENCE</scope>
    <source>
        <strain evidence="2">NBRC 103393</strain>
    </source>
</reference>
<evidence type="ECO:0000313" key="2">
    <source>
        <dbReference type="EMBL" id="GLY71710.1"/>
    </source>
</evidence>
<evidence type="ECO:0008006" key="4">
    <source>
        <dbReference type="Google" id="ProtNLM"/>
    </source>
</evidence>
<comment type="caution">
    <text evidence="2">The sequence shown here is derived from an EMBL/GenBank/DDBJ whole genome shotgun (WGS) entry which is preliminary data.</text>
</comment>
<sequence>MRTRTTLIAASVVVGVALISGTATAITSAPTVNAASDGDQPSIVEDYSYPGADKILQDRGITLISGDGHIILVNCVGHTGVIEVYSDNSPGDHSTDPGHYCFQVSGPTGDLKLQIPYAFQAKGDDQDAHNVQATVTINGTPSTVNVDKHGWTGFGEGAGQDPATLVEIKVTGS</sequence>
<evidence type="ECO:0000256" key="1">
    <source>
        <dbReference type="SAM" id="SignalP"/>
    </source>
</evidence>
<feature type="chain" id="PRO_5040866660" description="Secreted protein" evidence="1">
    <location>
        <begin position="26"/>
        <end position="173"/>
    </location>
</feature>